<feature type="transmembrane region" description="Helical" evidence="1">
    <location>
        <begin position="76"/>
        <end position="97"/>
    </location>
</feature>
<gene>
    <name evidence="2" type="ORF">FHK87_16025</name>
</gene>
<protein>
    <recommendedName>
        <fullName evidence="4">Phage holin family protein</fullName>
    </recommendedName>
</protein>
<dbReference type="OrthoDB" id="1202744at2"/>
<comment type="caution">
    <text evidence="2">The sequence shown here is derived from an EMBL/GenBank/DDBJ whole genome shotgun (WGS) entry which is preliminary data.</text>
</comment>
<keyword evidence="3" id="KW-1185">Reference proteome</keyword>
<sequence>MGVLKAIQETSDKALNSGEAYIKVSQEYYRLKAFQQLARAFSFLSKLAVIGGLFFLALIFLTVSTAIWLGELIGSVSLACMLISTGLFLCTLLLYFTRKQIDKIIIRKMSKEFFD</sequence>
<keyword evidence="1" id="KW-1133">Transmembrane helix</keyword>
<name>A0A504JCY7_9FLAO</name>
<dbReference type="Proteomes" id="UP000315540">
    <property type="component" value="Unassembled WGS sequence"/>
</dbReference>
<evidence type="ECO:0000313" key="2">
    <source>
        <dbReference type="EMBL" id="TPN84440.1"/>
    </source>
</evidence>
<evidence type="ECO:0000313" key="3">
    <source>
        <dbReference type="Proteomes" id="UP000315540"/>
    </source>
</evidence>
<proteinExistence type="predicted"/>
<evidence type="ECO:0008006" key="4">
    <source>
        <dbReference type="Google" id="ProtNLM"/>
    </source>
</evidence>
<dbReference type="RefSeq" id="WP_140594775.1">
    <property type="nucleotide sequence ID" value="NZ_VFWZ01000005.1"/>
</dbReference>
<dbReference type="EMBL" id="VFWZ01000005">
    <property type="protein sequence ID" value="TPN84440.1"/>
    <property type="molecule type" value="Genomic_DNA"/>
</dbReference>
<keyword evidence="1" id="KW-0472">Membrane</keyword>
<evidence type="ECO:0000256" key="1">
    <source>
        <dbReference type="SAM" id="Phobius"/>
    </source>
</evidence>
<feature type="transmembrane region" description="Helical" evidence="1">
    <location>
        <begin position="47"/>
        <end position="70"/>
    </location>
</feature>
<keyword evidence="1" id="KW-0812">Transmembrane</keyword>
<reference evidence="2 3" key="1">
    <citation type="submission" date="2019-06" db="EMBL/GenBank/DDBJ databases">
        <authorList>
            <person name="Meng X."/>
        </authorList>
    </citation>
    <scope>NUCLEOTIDE SEQUENCE [LARGE SCALE GENOMIC DNA]</scope>
    <source>
        <strain evidence="2 3">M625</strain>
    </source>
</reference>
<organism evidence="2 3">
    <name type="scientific">Aquimarina algicola</name>
    <dbReference type="NCBI Taxonomy" id="2589995"/>
    <lineage>
        <taxon>Bacteria</taxon>
        <taxon>Pseudomonadati</taxon>
        <taxon>Bacteroidota</taxon>
        <taxon>Flavobacteriia</taxon>
        <taxon>Flavobacteriales</taxon>
        <taxon>Flavobacteriaceae</taxon>
        <taxon>Aquimarina</taxon>
    </lineage>
</organism>
<accession>A0A504JCY7</accession>
<dbReference type="AlphaFoldDB" id="A0A504JCY7"/>